<dbReference type="PANTHER" id="PTHR34294">
    <property type="entry name" value="TRANSCRIPTIONAL REGULATOR-RELATED"/>
    <property type="match status" value="1"/>
</dbReference>
<dbReference type="Gene3D" id="3.40.50.1360">
    <property type="match status" value="1"/>
</dbReference>
<dbReference type="eggNOG" id="COG2390">
    <property type="taxonomic scope" value="Bacteria"/>
</dbReference>
<dbReference type="HOGENOM" id="CLU_054506_0_1_5"/>
<evidence type="ECO:0000256" key="1">
    <source>
        <dbReference type="ARBA" id="ARBA00010466"/>
    </source>
</evidence>
<protein>
    <submittedName>
        <fullName evidence="6">Putative sugar-binding transcriptional regulator</fullName>
    </submittedName>
</protein>
<dbReference type="Proteomes" id="UP000004688">
    <property type="component" value="Chromosome"/>
</dbReference>
<dbReference type="KEGG" id="oar:OA238_c39950"/>
<dbReference type="EMBL" id="CP003742">
    <property type="protein sequence ID" value="AGI73931.1"/>
    <property type="molecule type" value="Genomic_DNA"/>
</dbReference>
<keyword evidence="7" id="KW-1185">Reference proteome</keyword>
<dbReference type="GO" id="GO:0003677">
    <property type="term" value="F:DNA binding"/>
    <property type="evidence" value="ECO:0007669"/>
    <property type="project" value="UniProtKB-KW"/>
</dbReference>
<dbReference type="GO" id="GO:0030246">
    <property type="term" value="F:carbohydrate binding"/>
    <property type="evidence" value="ECO:0007669"/>
    <property type="project" value="InterPro"/>
</dbReference>
<dbReference type="InterPro" id="IPR037171">
    <property type="entry name" value="NagB/RpiA_transferase-like"/>
</dbReference>
<sequence length="326" mass="35229">MNIMSDNQLMTRAAWLYYVGGLNQEATSKHMGLTRARVNKLLSQARDTGLVTIAINERDVGLLAEEEVIRAEFGLEFCLTTPKIGLSDVDADAEARIAFSMVGAAAGQYLRDRLSSNPEMIIGTGWGRTLAHVSRSLSGVSAPKAKFFSLMGSLSSNSSFSPFEVVHAIAQATGAEGYFLPAPFIADSESDRDVFLSQRVVLETMELAKRADLAFVSVGELTETSLLRTQKMISEEEIASLRDLGAVGDTNGIFFDQNGKAVDHDLNRRSVAIGLTLLARTKTVALSAGRRKLSATQAILRSGAIKGLIIDGDSAVHLYQSIQKRK</sequence>
<dbReference type="STRING" id="391616.OA238_c39950"/>
<dbReference type="InterPro" id="IPR036388">
    <property type="entry name" value="WH-like_DNA-bd_sf"/>
</dbReference>
<accession>M9RTV8</accession>
<keyword evidence="4" id="KW-0804">Transcription</keyword>
<organism evidence="6 7">
    <name type="scientific">Octadecabacter arcticus 238</name>
    <dbReference type="NCBI Taxonomy" id="391616"/>
    <lineage>
        <taxon>Bacteria</taxon>
        <taxon>Pseudomonadati</taxon>
        <taxon>Pseudomonadota</taxon>
        <taxon>Alphaproteobacteria</taxon>
        <taxon>Rhodobacterales</taxon>
        <taxon>Roseobacteraceae</taxon>
        <taxon>Octadecabacter</taxon>
    </lineage>
</organism>
<evidence type="ECO:0000256" key="3">
    <source>
        <dbReference type="ARBA" id="ARBA00023125"/>
    </source>
</evidence>
<name>M9RTV8_9RHOB</name>
<evidence type="ECO:0000256" key="4">
    <source>
        <dbReference type="ARBA" id="ARBA00023163"/>
    </source>
</evidence>
<dbReference type="AlphaFoldDB" id="M9RTV8"/>
<evidence type="ECO:0000256" key="2">
    <source>
        <dbReference type="ARBA" id="ARBA00023015"/>
    </source>
</evidence>
<evidence type="ECO:0000259" key="5">
    <source>
        <dbReference type="Pfam" id="PF04198"/>
    </source>
</evidence>
<gene>
    <name evidence="6" type="ORF">OA238_c39950</name>
</gene>
<dbReference type="InterPro" id="IPR051054">
    <property type="entry name" value="SorC_transcr_regulators"/>
</dbReference>
<evidence type="ECO:0000313" key="7">
    <source>
        <dbReference type="Proteomes" id="UP000004688"/>
    </source>
</evidence>
<feature type="domain" description="Sugar-binding" evidence="5">
    <location>
        <begin position="67"/>
        <end position="316"/>
    </location>
</feature>
<keyword evidence="2" id="KW-0805">Transcription regulation</keyword>
<comment type="similarity">
    <text evidence="1">Belongs to the SorC transcriptional regulatory family.</text>
</comment>
<dbReference type="SUPFAM" id="SSF100950">
    <property type="entry name" value="NagB/RpiA/CoA transferase-like"/>
    <property type="match status" value="1"/>
</dbReference>
<dbReference type="PANTHER" id="PTHR34294:SF1">
    <property type="entry name" value="TRANSCRIPTIONAL REGULATOR LSRR"/>
    <property type="match status" value="1"/>
</dbReference>
<dbReference type="Gene3D" id="1.10.10.10">
    <property type="entry name" value="Winged helix-like DNA-binding domain superfamily/Winged helix DNA-binding domain"/>
    <property type="match status" value="1"/>
</dbReference>
<evidence type="ECO:0000313" key="6">
    <source>
        <dbReference type="EMBL" id="AGI73931.1"/>
    </source>
</evidence>
<dbReference type="InterPro" id="IPR007324">
    <property type="entry name" value="Sugar-bd_dom_put"/>
</dbReference>
<reference evidence="6 7" key="1">
    <citation type="journal article" date="2013" name="PLoS ONE">
        <title>Poles Apart: Arctic and Antarctic Octadecabacter strains Share High Genome Plasticity and a New Type of Xanthorhodopsin.</title>
        <authorList>
            <person name="Vollmers J."/>
            <person name="Voget S."/>
            <person name="Dietrich S."/>
            <person name="Gollnow K."/>
            <person name="Smits M."/>
            <person name="Meyer K."/>
            <person name="Brinkhoff T."/>
            <person name="Simon M."/>
            <person name="Daniel R."/>
        </authorList>
    </citation>
    <scope>NUCLEOTIDE SEQUENCE [LARGE SCALE GENOMIC DNA]</scope>
    <source>
        <strain evidence="6 7">238</strain>
    </source>
</reference>
<proteinExistence type="inferred from homology"/>
<keyword evidence="3" id="KW-0238">DNA-binding</keyword>
<dbReference type="Pfam" id="PF04198">
    <property type="entry name" value="Sugar-bind"/>
    <property type="match status" value="1"/>
</dbReference>